<sequence>MHAMAARFAIAPTLHAHRISFASHRQPDPPALPFPCSPLPRCLSWTSPPQPQTCTARTFPLPRCSSSSGSSVHSLDMFGAQGMNEAYEIELKVRDYELDQFGVVNNGVYAGYCQHARHELCKVMGIDLDAIARSGYALALSELSLKYIAPLKSGDRFVVTARIISSSAVRIFFEHHIYKLPNREVTFVPILEFISDSDIG</sequence>
<protein>
    <submittedName>
        <fullName evidence="1">Uncharacterized protein</fullName>
    </submittedName>
</protein>
<organism evidence="1 2">
    <name type="scientific">Diphasiastrum complanatum</name>
    <name type="common">Issler's clubmoss</name>
    <name type="synonym">Lycopodium complanatum</name>
    <dbReference type="NCBI Taxonomy" id="34168"/>
    <lineage>
        <taxon>Eukaryota</taxon>
        <taxon>Viridiplantae</taxon>
        <taxon>Streptophyta</taxon>
        <taxon>Embryophyta</taxon>
        <taxon>Tracheophyta</taxon>
        <taxon>Lycopodiopsida</taxon>
        <taxon>Lycopodiales</taxon>
        <taxon>Lycopodiaceae</taxon>
        <taxon>Lycopodioideae</taxon>
        <taxon>Diphasiastrum</taxon>
    </lineage>
</organism>
<evidence type="ECO:0000313" key="2">
    <source>
        <dbReference type="Proteomes" id="UP001162992"/>
    </source>
</evidence>
<gene>
    <name evidence="1" type="ORF">O6H91_07G100400</name>
</gene>
<keyword evidence="2" id="KW-1185">Reference proteome</keyword>
<dbReference type="EMBL" id="CM055098">
    <property type="protein sequence ID" value="KAJ7550431.1"/>
    <property type="molecule type" value="Genomic_DNA"/>
</dbReference>
<proteinExistence type="predicted"/>
<comment type="caution">
    <text evidence="1">The sequence shown here is derived from an EMBL/GenBank/DDBJ whole genome shotgun (WGS) entry which is preliminary data.</text>
</comment>
<reference evidence="2" key="1">
    <citation type="journal article" date="2024" name="Proc. Natl. Acad. Sci. U.S.A.">
        <title>Extraordinary preservation of gene collinearity over three hundred million years revealed in homosporous lycophytes.</title>
        <authorList>
            <person name="Li C."/>
            <person name="Wickell D."/>
            <person name="Kuo L.Y."/>
            <person name="Chen X."/>
            <person name="Nie B."/>
            <person name="Liao X."/>
            <person name="Peng D."/>
            <person name="Ji J."/>
            <person name="Jenkins J."/>
            <person name="Williams M."/>
            <person name="Shu S."/>
            <person name="Plott C."/>
            <person name="Barry K."/>
            <person name="Rajasekar S."/>
            <person name="Grimwood J."/>
            <person name="Han X."/>
            <person name="Sun S."/>
            <person name="Hou Z."/>
            <person name="He W."/>
            <person name="Dai G."/>
            <person name="Sun C."/>
            <person name="Schmutz J."/>
            <person name="Leebens-Mack J.H."/>
            <person name="Li F.W."/>
            <person name="Wang L."/>
        </authorList>
    </citation>
    <scope>NUCLEOTIDE SEQUENCE [LARGE SCALE GENOMIC DNA]</scope>
    <source>
        <strain evidence="2">cv. PW_Plant_1</strain>
    </source>
</reference>
<dbReference type="Proteomes" id="UP001162992">
    <property type="component" value="Chromosome 7"/>
</dbReference>
<evidence type="ECO:0000313" key="1">
    <source>
        <dbReference type="EMBL" id="KAJ7550431.1"/>
    </source>
</evidence>
<accession>A0ACC2D852</accession>
<name>A0ACC2D852_DIPCM</name>